<dbReference type="AlphaFoldDB" id="X6NWB0"/>
<feature type="coiled-coil region" evidence="1">
    <location>
        <begin position="51"/>
        <end position="85"/>
    </location>
</feature>
<name>X6NWB0_RETFI</name>
<proteinExistence type="predicted"/>
<evidence type="ECO:0000256" key="1">
    <source>
        <dbReference type="SAM" id="Coils"/>
    </source>
</evidence>
<feature type="coiled-coil region" evidence="1">
    <location>
        <begin position="159"/>
        <end position="196"/>
    </location>
</feature>
<protein>
    <submittedName>
        <fullName evidence="2">Uncharacterized protein</fullName>
    </submittedName>
</protein>
<dbReference type="Proteomes" id="UP000023152">
    <property type="component" value="Unassembled WGS sequence"/>
</dbReference>
<comment type="caution">
    <text evidence="2">The sequence shown here is derived from an EMBL/GenBank/DDBJ whole genome shotgun (WGS) entry which is preliminary data.</text>
</comment>
<reference evidence="2 3" key="1">
    <citation type="journal article" date="2013" name="Curr. Biol.">
        <title>The Genome of the Foraminiferan Reticulomyxa filosa.</title>
        <authorList>
            <person name="Glockner G."/>
            <person name="Hulsmann N."/>
            <person name="Schleicher M."/>
            <person name="Noegel A.A."/>
            <person name="Eichinger L."/>
            <person name="Gallinger C."/>
            <person name="Pawlowski J."/>
            <person name="Sierra R."/>
            <person name="Euteneuer U."/>
            <person name="Pillet L."/>
            <person name="Moustafa A."/>
            <person name="Platzer M."/>
            <person name="Groth M."/>
            <person name="Szafranski K."/>
            <person name="Schliwa M."/>
        </authorList>
    </citation>
    <scope>NUCLEOTIDE SEQUENCE [LARGE SCALE GENOMIC DNA]</scope>
</reference>
<organism evidence="2 3">
    <name type="scientific">Reticulomyxa filosa</name>
    <dbReference type="NCBI Taxonomy" id="46433"/>
    <lineage>
        <taxon>Eukaryota</taxon>
        <taxon>Sar</taxon>
        <taxon>Rhizaria</taxon>
        <taxon>Retaria</taxon>
        <taxon>Foraminifera</taxon>
        <taxon>Monothalamids</taxon>
        <taxon>Reticulomyxidae</taxon>
        <taxon>Reticulomyxa</taxon>
    </lineage>
</organism>
<dbReference type="EMBL" id="ASPP01005669">
    <property type="protein sequence ID" value="ETO30114.1"/>
    <property type="molecule type" value="Genomic_DNA"/>
</dbReference>
<gene>
    <name evidence="2" type="ORF">RFI_07006</name>
</gene>
<accession>X6NWB0</accession>
<keyword evidence="1" id="KW-0175">Coiled coil</keyword>
<evidence type="ECO:0000313" key="2">
    <source>
        <dbReference type="EMBL" id="ETO30114.1"/>
    </source>
</evidence>
<evidence type="ECO:0000313" key="3">
    <source>
        <dbReference type="Proteomes" id="UP000023152"/>
    </source>
</evidence>
<sequence length="302" mass="35849">MEKITAQMKLEKNYYHLKMNEMNDRIDEWHNRICGFQKSQQLLIEKHSKETDNFKSQLMRCNSQLECLQNENTNLNKQVLELQSICQSQHQVIQQNKHKLLEMQNSLNHSTSQLHQTQQQHIGLFQFFLFNNNNNNNNIIIIINYYYLNIFVIVLSSQINKLANNRSDEKAENELLRTENQRLTEENNQMRQILERMHPMYGQSSKQLLKKEEGSLTSSGLIKHEEVFPKKENTEVEHRANTLFFPSPVNDLTTQPPSSTDHLYTTKLRKQNEEQWKVLQVIDAILFLLCFIRITRTDNIFP</sequence>
<keyword evidence="3" id="KW-1185">Reference proteome</keyword>